<gene>
    <name evidence="1" type="ORF">SMN809_LOCUS22268</name>
</gene>
<reference evidence="1" key="1">
    <citation type="submission" date="2021-02" db="EMBL/GenBank/DDBJ databases">
        <authorList>
            <person name="Nowell W R."/>
        </authorList>
    </citation>
    <scope>NUCLEOTIDE SEQUENCE</scope>
</reference>
<evidence type="ECO:0000313" key="1">
    <source>
        <dbReference type="EMBL" id="CAF4209955.1"/>
    </source>
</evidence>
<name>A0A8S2SB24_9BILA</name>
<dbReference type="Proteomes" id="UP000676336">
    <property type="component" value="Unassembled WGS sequence"/>
</dbReference>
<feature type="non-terminal residue" evidence="1">
    <location>
        <position position="31"/>
    </location>
</feature>
<sequence length="31" mass="3051">MTTATTITATPPSTTGLYTASTATCNSTIAT</sequence>
<comment type="caution">
    <text evidence="1">The sequence shown here is derived from an EMBL/GenBank/DDBJ whole genome shotgun (WGS) entry which is preliminary data.</text>
</comment>
<evidence type="ECO:0000313" key="2">
    <source>
        <dbReference type="Proteomes" id="UP000676336"/>
    </source>
</evidence>
<dbReference type="EMBL" id="CAJOBI010019989">
    <property type="protein sequence ID" value="CAF4209955.1"/>
    <property type="molecule type" value="Genomic_DNA"/>
</dbReference>
<protein>
    <submittedName>
        <fullName evidence="1">Uncharacterized protein</fullName>
    </submittedName>
</protein>
<accession>A0A8S2SB24</accession>
<dbReference type="AlphaFoldDB" id="A0A8S2SB24"/>
<organism evidence="1 2">
    <name type="scientific">Rotaria magnacalcarata</name>
    <dbReference type="NCBI Taxonomy" id="392030"/>
    <lineage>
        <taxon>Eukaryota</taxon>
        <taxon>Metazoa</taxon>
        <taxon>Spiralia</taxon>
        <taxon>Gnathifera</taxon>
        <taxon>Rotifera</taxon>
        <taxon>Eurotatoria</taxon>
        <taxon>Bdelloidea</taxon>
        <taxon>Philodinida</taxon>
        <taxon>Philodinidae</taxon>
        <taxon>Rotaria</taxon>
    </lineage>
</organism>
<proteinExistence type="predicted"/>